<comment type="caution">
    <text evidence="1">The sequence shown here is derived from an EMBL/GenBank/DDBJ whole genome shotgun (WGS) entry which is preliminary data.</text>
</comment>
<keyword evidence="2" id="KW-1185">Reference proteome</keyword>
<protein>
    <submittedName>
        <fullName evidence="1">Uncharacterized protein</fullName>
    </submittedName>
</protein>
<dbReference type="EMBL" id="JAVYJV010000022">
    <property type="protein sequence ID" value="KAK4341392.1"/>
    <property type="molecule type" value="Genomic_DNA"/>
</dbReference>
<accession>A0AAE1USE5</accession>
<organism evidence="1 2">
    <name type="scientific">Anisodus tanguticus</name>
    <dbReference type="NCBI Taxonomy" id="243964"/>
    <lineage>
        <taxon>Eukaryota</taxon>
        <taxon>Viridiplantae</taxon>
        <taxon>Streptophyta</taxon>
        <taxon>Embryophyta</taxon>
        <taxon>Tracheophyta</taxon>
        <taxon>Spermatophyta</taxon>
        <taxon>Magnoliopsida</taxon>
        <taxon>eudicotyledons</taxon>
        <taxon>Gunneridae</taxon>
        <taxon>Pentapetalae</taxon>
        <taxon>asterids</taxon>
        <taxon>lamiids</taxon>
        <taxon>Solanales</taxon>
        <taxon>Solanaceae</taxon>
        <taxon>Solanoideae</taxon>
        <taxon>Hyoscyameae</taxon>
        <taxon>Anisodus</taxon>
    </lineage>
</organism>
<reference evidence="1" key="1">
    <citation type="submission" date="2023-12" db="EMBL/GenBank/DDBJ databases">
        <title>Genome assembly of Anisodus tanguticus.</title>
        <authorList>
            <person name="Wang Y.-J."/>
        </authorList>
    </citation>
    <scope>NUCLEOTIDE SEQUENCE</scope>
    <source>
        <strain evidence="1">KB-2021</strain>
        <tissue evidence="1">Leaf</tissue>
    </source>
</reference>
<evidence type="ECO:0000313" key="1">
    <source>
        <dbReference type="EMBL" id="KAK4341392.1"/>
    </source>
</evidence>
<dbReference type="AlphaFoldDB" id="A0AAE1USE5"/>
<evidence type="ECO:0000313" key="2">
    <source>
        <dbReference type="Proteomes" id="UP001291623"/>
    </source>
</evidence>
<proteinExistence type="predicted"/>
<dbReference type="Proteomes" id="UP001291623">
    <property type="component" value="Unassembled WGS sequence"/>
</dbReference>
<name>A0AAE1USE5_9SOLA</name>
<gene>
    <name evidence="1" type="ORF">RND71_039893</name>
</gene>
<sequence length="163" mass="17874">MRQAARGLNYLLSGTNCPNWANPNEGALPHTRSTILPELSHPNVQPRDGLSANTFSDIPPSKDAFSSSLFQFLIGCLHIVNGRAPATSKQLPLYFREVEKRKRLDNYRADSYPTSKAYGLRHLTKLLMSAIHLHLILLSLASGLGVVKQGVSEIDPIGAQLDS</sequence>